<reference evidence="7" key="1">
    <citation type="journal article" date="2023" name="Front. Mar. Sci.">
        <title>A new Merluccius polli reference genome to investigate the effects of global change in West African waters.</title>
        <authorList>
            <person name="Mateo J.L."/>
            <person name="Blanco-Fernandez C."/>
            <person name="Garcia-Vazquez E."/>
            <person name="Machado-Schiaffino G."/>
        </authorList>
    </citation>
    <scope>NUCLEOTIDE SEQUENCE</scope>
    <source>
        <strain evidence="7">C29</strain>
        <tissue evidence="7">Fin</tissue>
    </source>
</reference>
<evidence type="ECO:0000256" key="2">
    <source>
        <dbReference type="ARBA" id="ARBA00022658"/>
    </source>
</evidence>
<dbReference type="InterPro" id="IPR051696">
    <property type="entry name" value="DENN_Domain_GEFs"/>
</dbReference>
<dbReference type="InterPro" id="IPR023341">
    <property type="entry name" value="MABP"/>
</dbReference>
<dbReference type="GO" id="GO:0031410">
    <property type="term" value="C:cytoplasmic vesicle"/>
    <property type="evidence" value="ECO:0007669"/>
    <property type="project" value="TreeGrafter"/>
</dbReference>
<evidence type="ECO:0000259" key="6">
    <source>
        <dbReference type="PROSITE" id="PS51498"/>
    </source>
</evidence>
<organism evidence="7 8">
    <name type="scientific">Merluccius polli</name>
    <name type="common">Benguela hake</name>
    <name type="synonym">Merluccius cadenati</name>
    <dbReference type="NCBI Taxonomy" id="89951"/>
    <lineage>
        <taxon>Eukaryota</taxon>
        <taxon>Metazoa</taxon>
        <taxon>Chordata</taxon>
        <taxon>Craniata</taxon>
        <taxon>Vertebrata</taxon>
        <taxon>Euteleostomi</taxon>
        <taxon>Actinopterygii</taxon>
        <taxon>Neopterygii</taxon>
        <taxon>Teleostei</taxon>
        <taxon>Neoteleostei</taxon>
        <taxon>Acanthomorphata</taxon>
        <taxon>Zeiogadaria</taxon>
        <taxon>Gadariae</taxon>
        <taxon>Gadiformes</taxon>
        <taxon>Gadoidei</taxon>
        <taxon>Merlucciidae</taxon>
        <taxon>Merluccius</taxon>
    </lineage>
</organism>
<comment type="caution">
    <text evidence="7">The sequence shown here is derived from an EMBL/GenBank/DDBJ whole genome shotgun (WGS) entry which is preliminary data.</text>
</comment>
<dbReference type="Gene3D" id="2.100.10.50">
    <property type="match status" value="1"/>
</dbReference>
<dbReference type="Proteomes" id="UP001174136">
    <property type="component" value="Unassembled WGS sequence"/>
</dbReference>
<dbReference type="SMART" id="SM00801">
    <property type="entry name" value="dDENN"/>
    <property type="match status" value="1"/>
</dbReference>
<dbReference type="Pfam" id="PF03456">
    <property type="entry name" value="uDENN"/>
    <property type="match status" value="1"/>
</dbReference>
<protein>
    <submittedName>
        <fullName evidence="7">C-myc promoter-binding protein</fullName>
    </submittedName>
</protein>
<feature type="compositionally biased region" description="Low complexity" evidence="4">
    <location>
        <begin position="1326"/>
        <end position="1341"/>
    </location>
</feature>
<dbReference type="Gene3D" id="1.25.40.10">
    <property type="entry name" value="Tetratricopeptide repeat domain"/>
    <property type="match status" value="1"/>
</dbReference>
<name>A0AA47NS95_MERPO</name>
<dbReference type="InterPro" id="IPR043153">
    <property type="entry name" value="DENN_C"/>
</dbReference>
<feature type="compositionally biased region" description="Low complexity" evidence="4">
    <location>
        <begin position="1623"/>
        <end position="1637"/>
    </location>
</feature>
<dbReference type="Pfam" id="PF02141">
    <property type="entry name" value="DENN"/>
    <property type="match status" value="1"/>
</dbReference>
<dbReference type="GO" id="GO:0005829">
    <property type="term" value="C:cytosol"/>
    <property type="evidence" value="ECO:0007669"/>
    <property type="project" value="UniProtKB-ARBA"/>
</dbReference>
<feature type="compositionally biased region" description="Basic and acidic residues" evidence="4">
    <location>
        <begin position="1227"/>
        <end position="1237"/>
    </location>
</feature>
<accession>A0AA47NS95</accession>
<dbReference type="InterPro" id="IPR002885">
    <property type="entry name" value="PPR_rpt"/>
</dbReference>
<dbReference type="Pfam" id="PF03455">
    <property type="entry name" value="dDENN"/>
    <property type="match status" value="1"/>
</dbReference>
<feature type="compositionally biased region" description="Low complexity" evidence="4">
    <location>
        <begin position="1658"/>
        <end position="1669"/>
    </location>
</feature>
<feature type="domain" description="UDENN" evidence="5">
    <location>
        <begin position="382"/>
        <end position="871"/>
    </location>
</feature>
<feature type="region of interest" description="Disordered" evidence="4">
    <location>
        <begin position="1323"/>
        <end position="1348"/>
    </location>
</feature>
<evidence type="ECO:0000313" key="7">
    <source>
        <dbReference type="EMBL" id="KAK0135393.1"/>
    </source>
</evidence>
<feature type="compositionally biased region" description="Basic and acidic residues" evidence="4">
    <location>
        <begin position="1416"/>
        <end position="1428"/>
    </location>
</feature>
<dbReference type="InterPro" id="IPR011990">
    <property type="entry name" value="TPR-like_helical_dom_sf"/>
</dbReference>
<dbReference type="InterPro" id="IPR005113">
    <property type="entry name" value="uDENN_dom"/>
</dbReference>
<feature type="compositionally biased region" description="Polar residues" evidence="4">
    <location>
        <begin position="1707"/>
        <end position="1723"/>
    </location>
</feature>
<dbReference type="GO" id="GO:0005085">
    <property type="term" value="F:guanyl-nucleotide exchange factor activity"/>
    <property type="evidence" value="ECO:0007669"/>
    <property type="project" value="UniProtKB-KW"/>
</dbReference>
<feature type="compositionally biased region" description="Polar residues" evidence="4">
    <location>
        <begin position="1748"/>
        <end position="1758"/>
    </location>
</feature>
<feature type="compositionally biased region" description="Low complexity" evidence="4">
    <location>
        <begin position="1480"/>
        <end position="1496"/>
    </location>
</feature>
<dbReference type="PROSITE" id="PS50211">
    <property type="entry name" value="DENN"/>
    <property type="match status" value="1"/>
</dbReference>
<evidence type="ECO:0000256" key="3">
    <source>
        <dbReference type="PROSITE-ProRule" id="PRU00708"/>
    </source>
</evidence>
<feature type="compositionally biased region" description="Polar residues" evidence="4">
    <location>
        <begin position="1185"/>
        <end position="1196"/>
    </location>
</feature>
<dbReference type="SMART" id="SM00799">
    <property type="entry name" value="DENN"/>
    <property type="match status" value="1"/>
</dbReference>
<feature type="domain" description="MABP" evidence="6">
    <location>
        <begin position="233"/>
        <end position="390"/>
    </location>
</feature>
<dbReference type="InterPro" id="IPR037516">
    <property type="entry name" value="Tripartite_DENN"/>
</dbReference>
<dbReference type="Pfam" id="PF13812">
    <property type="entry name" value="PPR_3"/>
    <property type="match status" value="1"/>
</dbReference>
<feature type="region of interest" description="Disordered" evidence="4">
    <location>
        <begin position="1866"/>
        <end position="1905"/>
    </location>
</feature>
<feature type="region of interest" description="Disordered" evidence="4">
    <location>
        <begin position="1552"/>
        <end position="1669"/>
    </location>
</feature>
<feature type="repeat" description="PPR" evidence="3">
    <location>
        <begin position="1051"/>
        <end position="1085"/>
    </location>
</feature>
<feature type="compositionally biased region" description="Low complexity" evidence="4">
    <location>
        <begin position="1871"/>
        <end position="1886"/>
    </location>
</feature>
<dbReference type="PANTHER" id="PTHR12296">
    <property type="entry name" value="DENN DOMAIN-CONTAINING PROTEIN 4"/>
    <property type="match status" value="1"/>
</dbReference>
<feature type="compositionally biased region" description="Polar residues" evidence="4">
    <location>
        <begin position="1887"/>
        <end position="1900"/>
    </location>
</feature>
<dbReference type="InterPro" id="IPR001194">
    <property type="entry name" value="cDENN_dom"/>
</dbReference>
<sequence length="2236" mass="245271">MLGQQGCLLARVCVLQHIPLNLLHVSSRPRLSLCWMQPPASGARTLPPAAIGAPNQTPFIGSSSCGLLALLIFTQLVVQGKTCAEDTLGVDILWSFAQRWVGRGFQVMGFRRWTVACGAGSSMPFMWLELEVSHHALSLHFPEQMDREDLDGVYLKAFVLHKGSVAHDMAGMNGILRPIMWHGGGRRGWEIMMEDKGPRVADYFVVAGLTDSSTPLEQEIHFDDACHKTAKPRAPVTDVAVVVRSLGEEVPAGFTCVETTPTGLSADLNSGGLMAPQIFLCYRRGRDKPPLTDLGVLYEWKERLKPGCHLIQTTPYGRPANISSTSSQRIYVTYRRAVEGQPHAALAVTDICIIVPAKGETPPHTFCKVDKNLNSSMWGSSVYLCYKKSVAKTNMIAYKAGLFSRYPEEDYESFPLPESVPLFCLPMGATMECWPTHTKYSMPVFSTFVLTGASGEKVYGAAIQFYEPYPEECLTHQQHAQLGLRPPPKPSADPGALDAADSAASAVTTPTTAAGAVTVHTNKCICLLSHWPFFDAFRKFLTFLYRYSISGPHALPIEKHISHFMHKVPFPSSQRPRILVQLSPHDSLMLSQPVSSPLPLSGGRFSTLLQNLGPENAITLLVFAVTEHKILVHSLRPAVVTSVTEALVSMIFPFHWPCPYIPLCPLALADVLSAPCPFIVGVDSRYFDLYDPPPDVSCVDLDTNTIFHNEDKRALTWKILPKKACKNLMNVLSSLHQQLADGQQRPDGLLEPSMWDSSELSCGKTLHTMELEIQEAFLRFMAAILKGYRSFLRPITQAPSEKATDASSLFDLQETILPPYVMMLNPNVRGPAGFLRSRDRSHQKFYSLMTKTQMFIRFIEECSFVSDKDASLAFFDDCVDKLYSSERSADKSGKMDSDRPEETRLIEYDESQRSEHTVFITPPELPPLTEGEEHLLCYRYDGFPVLSQELFDPVEGLWTPASRLAARQSCPTSPAPMFRRTKQEIRSAQKIAKKYSSIPQMWSKCLLRHCYGLWFICLPAYVKACHSKVRALRSAYDVLRKMQTKKLQPPDEVCYRVLMQLCGQYGQPVLAVRVLFEMKKAGVQPNAITYGYYNKAVLESTWPSSTRGGYFLWMKLRNVLLGVAQFKQALRKPAPFTQSPLSDGSDLDAVSHGSLDSSADTNTAEHGPYTSGSVKVDPTDDRSSTGDQSDLGYNSLTKEEVRRGAPGGQDSAPGGQDSAPSSQGSAPDKDDDKKESDCSSLSETESTKGSGDCLPQLVVEVNATFKSRGIVRSNRSYDDVACKPKGSASTGHVAGLLFTSSLEEIGEVQTHGRLRRLRSALEEVTSSDGGSTTAATGAGASLDWQGTRGRRLSGDTVGSCGSGTTLLGLAMTQGETDPEKIAGHLGADAKILSAANLGKGGLRPRSLALGGSEGGSARDHGNRAQREETTEDGDSSDEDKCAADAIFDLEDLDLDEPPSSEEADVTLCATDDVSHKRSVGRSASYGGTGSRGTARRTGIEAGYDPLSLLAAQSGPLDGERYAELEEVSTPRSHRHLAREIQLYMDHLGSPLSSRTPSLDLQDPASPLLLLHPHSSSSSSSSLAVPRRASLPHGTSPLRTGGVPRSRTFHPPSPSEPALRPRRLSSPPRRSSSATPTPSTTPRPSPYRERADRDPCGRSLASPSPSSSSFALDSLLTPTLDVFKSSVVSAGKGVAEKASRWYSRLATYTTPTKDGNSDRLSVSSLGVGDLDSPLDEERGCNADGPLISPQRNPASSGTYRSPRRSPLCTRLGSPAAGFGSERRAPLHSDVDSSHYTSNSSIFNTYAMELLISSCSRCKTCDCLVYDEEIMAGWTADDSNLNTTCPFCGNPFLPFLNVEIRDLRGPGRPFLKSSPSWDDAASSSYSVSTGMDTGTSSLSTPSHPYPKFPVQERCSGNARYMTEGLPPAPLPSSRATQAQCMDIPSEGRQDSLSPGAAMARSVSAFGPMEDAPARLNHRMPTSGSLPSRLNKATDPLSTEWRLHHPEPVTVPYLSPLVLWKELESLLDNEGEAVVAAAELVDQHPIIYWNLLWYFRRLDLPSNLPGLCLTSEHCNRDAQIPRHWMSEDSKHVLIQILWDNLKLHQDPVQPFYILWNTHNVGYPLSRALRAEERPFSEELLQVVVRSIQRNDVTRPMAKLLQLLAQTLGVRRQRSLYRDILFLSLVALGKDNIDIDAFDREYKMAYDRLPPNLVKLTHNCDRPPSTGVMECRRTFGEPYL</sequence>
<dbReference type="PANTHER" id="PTHR12296:SF16">
    <property type="entry name" value="C-MYC PROMOTER-BINDING PROTEIN"/>
    <property type="match status" value="1"/>
</dbReference>
<dbReference type="Gene3D" id="3.40.50.11500">
    <property type="match status" value="1"/>
</dbReference>
<gene>
    <name evidence="7" type="primary">DENND4A_1</name>
    <name evidence="7" type="ORF">N1851_028756</name>
</gene>
<dbReference type="NCBIfam" id="TIGR00756">
    <property type="entry name" value="PPR"/>
    <property type="match status" value="1"/>
</dbReference>
<dbReference type="FunFam" id="2.100.10.50:FF:000001">
    <property type="entry name" value="DENN domain containing 4C"/>
    <property type="match status" value="1"/>
</dbReference>
<keyword evidence="8" id="KW-1185">Reference proteome</keyword>
<dbReference type="GO" id="GO:0032483">
    <property type="term" value="P:regulation of Rab protein signal transduction"/>
    <property type="evidence" value="ECO:0007669"/>
    <property type="project" value="TreeGrafter"/>
</dbReference>
<keyword evidence="1" id="KW-0597">Phosphoprotein</keyword>
<feature type="compositionally biased region" description="Low complexity" evidence="4">
    <location>
        <begin position="1565"/>
        <end position="1582"/>
    </location>
</feature>
<feature type="region of interest" description="Disordered" evidence="4">
    <location>
        <begin position="1137"/>
        <end position="1252"/>
    </location>
</feature>
<evidence type="ECO:0000256" key="1">
    <source>
        <dbReference type="ARBA" id="ARBA00022553"/>
    </source>
</evidence>
<evidence type="ECO:0000259" key="5">
    <source>
        <dbReference type="PROSITE" id="PS50211"/>
    </source>
</evidence>
<feature type="compositionally biased region" description="Basic and acidic residues" evidence="4">
    <location>
        <begin position="1645"/>
        <end position="1655"/>
    </location>
</feature>
<feature type="region of interest" description="Disordered" evidence="4">
    <location>
        <begin position="1707"/>
        <end position="1763"/>
    </location>
</feature>
<dbReference type="InterPro" id="IPR005112">
    <property type="entry name" value="dDENN_dom"/>
</dbReference>
<dbReference type="PROSITE" id="PS51375">
    <property type="entry name" value="PPR"/>
    <property type="match status" value="1"/>
</dbReference>
<keyword evidence="2" id="KW-0344">Guanine-nucleotide releasing factor</keyword>
<evidence type="ECO:0000256" key="4">
    <source>
        <dbReference type="SAM" id="MobiDB-lite"/>
    </source>
</evidence>
<proteinExistence type="predicted"/>
<dbReference type="EMBL" id="JAOPHQ010005430">
    <property type="protein sequence ID" value="KAK0135393.1"/>
    <property type="molecule type" value="Genomic_DNA"/>
</dbReference>
<dbReference type="PROSITE" id="PS51498">
    <property type="entry name" value="MABP"/>
    <property type="match status" value="1"/>
</dbReference>
<feature type="compositionally biased region" description="Polar residues" evidence="4">
    <location>
        <begin position="1154"/>
        <end position="1164"/>
    </location>
</feature>
<evidence type="ECO:0000313" key="8">
    <source>
        <dbReference type="Proteomes" id="UP001174136"/>
    </source>
</evidence>
<dbReference type="FunFam" id="1.25.40.10:FF:000042">
    <property type="entry name" value="C-myc promoter-binding protein isoform X1"/>
    <property type="match status" value="1"/>
</dbReference>
<dbReference type="SMART" id="SM00800">
    <property type="entry name" value="uDENN"/>
    <property type="match status" value="1"/>
</dbReference>
<feature type="region of interest" description="Disordered" evidence="4">
    <location>
        <begin position="1402"/>
        <end position="1439"/>
    </location>
</feature>
<feature type="region of interest" description="Disordered" evidence="4">
    <location>
        <begin position="1476"/>
        <end position="1496"/>
    </location>
</feature>